<dbReference type="NCBIfam" id="TIGR01144">
    <property type="entry name" value="ATP_synt_b"/>
    <property type="match status" value="1"/>
</dbReference>
<dbReference type="PANTHER" id="PTHR33445">
    <property type="entry name" value="ATP SYNTHASE SUBUNIT B', CHLOROPLASTIC"/>
    <property type="match status" value="1"/>
</dbReference>
<reference evidence="19 20" key="1">
    <citation type="journal article" date="2011" name="Front. Microbiol.">
        <title>Genomic signatures of strain selection and enhancement in Bacillus atrophaeus var. globigii, a historical biowarfare simulant.</title>
        <authorList>
            <person name="Gibbons H.S."/>
            <person name="Broomall S.M."/>
            <person name="McNew L.A."/>
            <person name="Daligault H."/>
            <person name="Chapman C."/>
            <person name="Bruce D."/>
            <person name="Karavis M."/>
            <person name="Krepps M."/>
            <person name="McGregor P.A."/>
            <person name="Hong C."/>
            <person name="Park K.H."/>
            <person name="Akmal A."/>
            <person name="Feldman A."/>
            <person name="Lin J.S."/>
            <person name="Chang W.E."/>
            <person name="Higgs B.W."/>
            <person name="Demirev P."/>
            <person name="Lindquist J."/>
            <person name="Liem A."/>
            <person name="Fochler E."/>
            <person name="Read T.D."/>
            <person name="Tapia R."/>
            <person name="Johnson S."/>
            <person name="Bishop-Lilly K.A."/>
            <person name="Detter C."/>
            <person name="Han C."/>
            <person name="Sozhamannan S."/>
            <person name="Rosenzweig C.N."/>
            <person name="Skowronski E.W."/>
        </authorList>
    </citation>
    <scope>NUCLEOTIDE SEQUENCE [LARGE SCALE GENOMIC DNA]</scope>
    <source>
        <strain evidence="19 20">AIT1</strain>
    </source>
</reference>
<evidence type="ECO:0000256" key="15">
    <source>
        <dbReference type="ARBA" id="ARBA00037847"/>
    </source>
</evidence>
<dbReference type="GO" id="GO:0045259">
    <property type="term" value="C:proton-transporting ATP synthase complex"/>
    <property type="evidence" value="ECO:0007669"/>
    <property type="project" value="UniProtKB-KW"/>
</dbReference>
<evidence type="ECO:0000256" key="5">
    <source>
        <dbReference type="ARBA" id="ARBA00022547"/>
    </source>
</evidence>
<proteinExistence type="inferred from homology"/>
<evidence type="ECO:0000256" key="3">
    <source>
        <dbReference type="ARBA" id="ARBA00022475"/>
    </source>
</evidence>
<comment type="subunit">
    <text evidence="14">F-type ATPases have 2 components, F(1) - the catalytic core - and F(0) - the membrane proton channel. F(1) has five subunits: alpha(3), beta(3), gamma(1), delta(1), epsilon(1). F(0) has four main subunits: a(1), b(2) and c(10-14). The alpha and beta chains form an alternating ring which encloses part of the gamma chain. F(1) is attached to F(0) by a central stalk formed by the gamma and epsilon chains, while a peripheral stalk is formed by the delta and b chains.</text>
</comment>
<comment type="similarity">
    <text evidence="1 16 17">Belongs to the ATPase B chain family.</text>
</comment>
<feature type="transmembrane region" description="Helical" evidence="16">
    <location>
        <begin position="6"/>
        <end position="26"/>
    </location>
</feature>
<dbReference type="EMBL" id="PIPQ01000001">
    <property type="protein sequence ID" value="RUO43725.1"/>
    <property type="molecule type" value="Genomic_DNA"/>
</dbReference>
<evidence type="ECO:0000256" key="11">
    <source>
        <dbReference type="ARBA" id="ARBA00023310"/>
    </source>
</evidence>
<keyword evidence="18" id="KW-0175">Coiled coil</keyword>
<keyword evidence="8 16" id="KW-1133">Transmembrane helix</keyword>
<evidence type="ECO:0000256" key="10">
    <source>
        <dbReference type="ARBA" id="ARBA00023136"/>
    </source>
</evidence>
<keyword evidence="11 16" id="KW-0066">ATP synthesis</keyword>
<dbReference type="GO" id="GO:0016787">
    <property type="term" value="F:hydrolase activity"/>
    <property type="evidence" value="ECO:0007669"/>
    <property type="project" value="UniProtKB-KW"/>
</dbReference>
<dbReference type="Pfam" id="PF00430">
    <property type="entry name" value="ATP-synt_B"/>
    <property type="match status" value="1"/>
</dbReference>
<keyword evidence="10 16" id="KW-0472">Membrane</keyword>
<evidence type="ECO:0000313" key="20">
    <source>
        <dbReference type="Proteomes" id="UP000286976"/>
    </source>
</evidence>
<dbReference type="InterPro" id="IPR050059">
    <property type="entry name" value="ATP_synthase_B_chain"/>
</dbReference>
<evidence type="ECO:0000256" key="1">
    <source>
        <dbReference type="ARBA" id="ARBA00005513"/>
    </source>
</evidence>
<dbReference type="GO" id="GO:0046961">
    <property type="term" value="F:proton-transporting ATPase activity, rotational mechanism"/>
    <property type="evidence" value="ECO:0007669"/>
    <property type="project" value="TreeGrafter"/>
</dbReference>
<evidence type="ECO:0000256" key="4">
    <source>
        <dbReference type="ARBA" id="ARBA00022519"/>
    </source>
</evidence>
<evidence type="ECO:0000256" key="18">
    <source>
        <dbReference type="SAM" id="Coils"/>
    </source>
</evidence>
<evidence type="ECO:0000256" key="7">
    <source>
        <dbReference type="ARBA" id="ARBA00022781"/>
    </source>
</evidence>
<feature type="coiled-coil region" evidence="18">
    <location>
        <begin position="44"/>
        <end position="89"/>
    </location>
</feature>
<evidence type="ECO:0000256" key="2">
    <source>
        <dbReference type="ARBA" id="ARBA00022448"/>
    </source>
</evidence>
<dbReference type="GO" id="GO:0005886">
    <property type="term" value="C:plasma membrane"/>
    <property type="evidence" value="ECO:0007669"/>
    <property type="project" value="UniProtKB-SubCell"/>
</dbReference>
<dbReference type="GO" id="GO:0012505">
    <property type="term" value="C:endomembrane system"/>
    <property type="evidence" value="ECO:0007669"/>
    <property type="project" value="UniProtKB-SubCell"/>
</dbReference>
<keyword evidence="19" id="KW-0378">Hydrolase</keyword>
<evidence type="ECO:0000256" key="8">
    <source>
        <dbReference type="ARBA" id="ARBA00022989"/>
    </source>
</evidence>
<dbReference type="FunFam" id="1.20.5.620:FF:000001">
    <property type="entry name" value="ATP synthase subunit b"/>
    <property type="match status" value="1"/>
</dbReference>
<keyword evidence="9 16" id="KW-0406">Ion transport</keyword>
<evidence type="ECO:0000256" key="9">
    <source>
        <dbReference type="ARBA" id="ARBA00023065"/>
    </source>
</evidence>
<sequence length="156" mass="17414">MDINLTLIGQAIAFVVFVLFCMKFVWPPLNKVIEDRQKTIADGLAASERAEKDLENARATAEEELKAAKQQAAEIIDQAKKRAAKLLDDETSRGHAEREKIIASGYTEVEAERVRVREELRQKVAALAIAGAEKIIERELDAEKQSDIVEKLVAEL</sequence>
<organism evidence="19 20">
    <name type="scientific">Aliidiomarina taiwanensis</name>
    <dbReference type="NCBI Taxonomy" id="946228"/>
    <lineage>
        <taxon>Bacteria</taxon>
        <taxon>Pseudomonadati</taxon>
        <taxon>Pseudomonadota</taxon>
        <taxon>Gammaproteobacteria</taxon>
        <taxon>Alteromonadales</taxon>
        <taxon>Idiomarinaceae</taxon>
        <taxon>Aliidiomarina</taxon>
    </lineage>
</organism>
<dbReference type="HAMAP" id="MF_01398">
    <property type="entry name" value="ATP_synth_b_bprime"/>
    <property type="match status" value="1"/>
</dbReference>
<dbReference type="AlphaFoldDB" id="A0A432X8H3"/>
<comment type="function">
    <text evidence="12 16">F(1)F(0) ATP synthase produces ATP from ADP in the presence of a proton or sodium gradient. F-type ATPases consist of two structural domains, F(1) containing the extramembraneous catalytic core and F(0) containing the membrane proton channel, linked together by a central stalk and a peripheral stalk. During catalysis, ATP synthesis in the catalytic domain of F(1) is coupled via a rotary mechanism of the central stalk subunits to proton translocation.</text>
</comment>
<dbReference type="InterPro" id="IPR002146">
    <property type="entry name" value="ATP_synth_b/b'su_bac/chlpt"/>
</dbReference>
<evidence type="ECO:0000256" key="14">
    <source>
        <dbReference type="ARBA" id="ARBA00026054"/>
    </source>
</evidence>
<keyword evidence="3 16" id="KW-1003">Cell membrane</keyword>
<accession>A0A432X8H3</accession>
<keyword evidence="5 16" id="KW-0138">CF(0)</keyword>
<gene>
    <name evidence="16" type="primary">atpF</name>
    <name evidence="19" type="ORF">CWE15_00540</name>
</gene>
<dbReference type="SUPFAM" id="SSF81573">
    <property type="entry name" value="F1F0 ATP synthase subunit B, membrane domain"/>
    <property type="match status" value="1"/>
</dbReference>
<evidence type="ECO:0000256" key="12">
    <source>
        <dbReference type="ARBA" id="ARBA00025198"/>
    </source>
</evidence>
<evidence type="ECO:0000256" key="13">
    <source>
        <dbReference type="ARBA" id="ARBA00025614"/>
    </source>
</evidence>
<comment type="subcellular location">
    <subcellularLocation>
        <location evidence="16">Cell membrane</location>
        <topology evidence="16">Single-pass membrane protein</topology>
    </subcellularLocation>
    <subcellularLocation>
        <location evidence="15">Endomembrane system</location>
        <topology evidence="15">Single-pass membrane protein</topology>
    </subcellularLocation>
</comment>
<keyword evidence="2 16" id="KW-0813">Transport</keyword>
<comment type="caution">
    <text evidence="19">The sequence shown here is derived from an EMBL/GenBank/DDBJ whole genome shotgun (WGS) entry which is preliminary data.</text>
</comment>
<evidence type="ECO:0000256" key="6">
    <source>
        <dbReference type="ARBA" id="ARBA00022692"/>
    </source>
</evidence>
<comment type="function">
    <text evidence="13">Component of the F(0) channel, it forms part of the peripheral stalk, linking F(1) to F(0). The b'-subunit is a diverged and duplicated form of b found in plants and photosynthetic bacteria.</text>
</comment>
<dbReference type="PANTHER" id="PTHR33445:SF1">
    <property type="entry name" value="ATP SYNTHASE SUBUNIT B"/>
    <property type="match status" value="1"/>
</dbReference>
<dbReference type="InterPro" id="IPR028987">
    <property type="entry name" value="ATP_synth_B-like_membr_sf"/>
</dbReference>
<evidence type="ECO:0000256" key="16">
    <source>
        <dbReference type="HAMAP-Rule" id="MF_01398"/>
    </source>
</evidence>
<comment type="subunit">
    <text evidence="16">F-type ATPases have 2 components, F(1) - the catalytic core - and F(0) - the membrane proton channel. F(1) has five subunits: alpha(3), beta(3), gamma(1), delta(1), epsilon(1). F(0) has three main subunits: a(1), b(2) and c(10-14). The alpha and beta chains form an alternating ring which encloses part of the gamma chain. F(1) is attached to F(0) by a central stalk formed by the gamma and epsilon chains, while a peripheral stalk is formed by the delta and b chains.</text>
</comment>
<dbReference type="Gene3D" id="6.10.250.1580">
    <property type="match status" value="1"/>
</dbReference>
<keyword evidence="4" id="KW-0997">Cell inner membrane</keyword>
<evidence type="ECO:0000256" key="17">
    <source>
        <dbReference type="RuleBase" id="RU003848"/>
    </source>
</evidence>
<dbReference type="InterPro" id="IPR005864">
    <property type="entry name" value="ATP_synth_F0_bsu_bac"/>
</dbReference>
<dbReference type="CDD" id="cd06503">
    <property type="entry name" value="ATP-synt_Fo_b"/>
    <property type="match status" value="1"/>
</dbReference>
<dbReference type="NCBIfam" id="NF004411">
    <property type="entry name" value="PRK05759.1-2"/>
    <property type="match status" value="1"/>
</dbReference>
<keyword evidence="20" id="KW-1185">Reference proteome</keyword>
<dbReference type="RefSeq" id="WP_126756118.1">
    <property type="nucleotide sequence ID" value="NZ_PIPQ01000001.1"/>
</dbReference>
<dbReference type="OrthoDB" id="9788020at2"/>
<evidence type="ECO:0000313" key="19">
    <source>
        <dbReference type="EMBL" id="RUO43725.1"/>
    </source>
</evidence>
<keyword evidence="6 16" id="KW-0812">Transmembrane</keyword>
<dbReference type="Proteomes" id="UP000286976">
    <property type="component" value="Unassembled WGS sequence"/>
</dbReference>
<protein>
    <recommendedName>
        <fullName evidence="16">ATP synthase subunit b</fullName>
    </recommendedName>
    <alternativeName>
        <fullName evidence="16">ATP synthase F(0) sector subunit b</fullName>
    </alternativeName>
    <alternativeName>
        <fullName evidence="16">ATPase subunit I</fullName>
    </alternativeName>
    <alternativeName>
        <fullName evidence="16">F-type ATPase subunit b</fullName>
        <shortName evidence="16">F-ATPase subunit b</shortName>
    </alternativeName>
</protein>
<dbReference type="NCBIfam" id="NF004413">
    <property type="entry name" value="PRK05759.1-4"/>
    <property type="match status" value="1"/>
</dbReference>
<name>A0A432X8H3_9GAMM</name>
<dbReference type="GO" id="GO:0046933">
    <property type="term" value="F:proton-transporting ATP synthase activity, rotational mechanism"/>
    <property type="evidence" value="ECO:0007669"/>
    <property type="project" value="UniProtKB-UniRule"/>
</dbReference>
<keyword evidence="7 16" id="KW-0375">Hydrogen ion transport</keyword>